<dbReference type="GO" id="GO:0046872">
    <property type="term" value="F:metal ion binding"/>
    <property type="evidence" value="ECO:0007669"/>
    <property type="project" value="InterPro"/>
</dbReference>
<dbReference type="SUPFAM" id="SSF56796">
    <property type="entry name" value="Dehydroquinate synthase-like"/>
    <property type="match status" value="1"/>
</dbReference>
<dbReference type="InterPro" id="IPR039697">
    <property type="entry name" value="Alcohol_dehydrogenase_Fe"/>
</dbReference>
<dbReference type="RefSeq" id="WP_338395114.1">
    <property type="nucleotide sequence ID" value="NZ_AP025316.1"/>
</dbReference>
<gene>
    <name evidence="5" type="ORF">FUAX_43930</name>
</gene>
<dbReference type="FunFam" id="3.40.50.1970:FF:000003">
    <property type="entry name" value="Alcohol dehydrogenase, iron-containing"/>
    <property type="match status" value="1"/>
</dbReference>
<evidence type="ECO:0000313" key="6">
    <source>
        <dbReference type="Proteomes" id="UP001348817"/>
    </source>
</evidence>
<dbReference type="PANTHER" id="PTHR11496">
    <property type="entry name" value="ALCOHOL DEHYDROGENASE"/>
    <property type="match status" value="1"/>
</dbReference>
<name>A0AAU9CIL1_9BACT</name>
<evidence type="ECO:0000259" key="3">
    <source>
        <dbReference type="Pfam" id="PF00465"/>
    </source>
</evidence>
<dbReference type="CDD" id="cd08182">
    <property type="entry name" value="HEPD"/>
    <property type="match status" value="1"/>
</dbReference>
<feature type="domain" description="Fe-containing alcohol dehydrogenase-like C-terminal" evidence="4">
    <location>
        <begin position="177"/>
        <end position="316"/>
    </location>
</feature>
<evidence type="ECO:0000313" key="5">
    <source>
        <dbReference type="EMBL" id="BDD11961.1"/>
    </source>
</evidence>
<dbReference type="PANTHER" id="PTHR11496:SF103">
    <property type="entry name" value="DEHYDROGENASE, PUTATIVE-RELATED"/>
    <property type="match status" value="1"/>
</dbReference>
<evidence type="ECO:0000259" key="4">
    <source>
        <dbReference type="Pfam" id="PF25137"/>
    </source>
</evidence>
<dbReference type="Pfam" id="PF25137">
    <property type="entry name" value="ADH_Fe_C"/>
    <property type="match status" value="1"/>
</dbReference>
<dbReference type="GO" id="GO:0004022">
    <property type="term" value="F:alcohol dehydrogenase (NAD+) activity"/>
    <property type="evidence" value="ECO:0007669"/>
    <property type="project" value="TreeGrafter"/>
</dbReference>
<evidence type="ECO:0000256" key="2">
    <source>
        <dbReference type="ARBA" id="ARBA00023002"/>
    </source>
</evidence>
<feature type="domain" description="Alcohol dehydrogenase iron-type/glycerol dehydrogenase GldA" evidence="3">
    <location>
        <begin position="6"/>
        <end position="163"/>
    </location>
</feature>
<sequence>MEQISVVERGAIRFLGEYLDRYSPKNIFLVTGQKSFEVSGAKAKLDAILSKYNVRRFSDFETNPKIEDIEKGLAILGLGEYDLVVAIGGGSVIDVAKMISFFAGSEGDIVGGEYKEGTRLPLVAIPTTAGTGSEATHFAVVYKNGVKYSVANEKMLPEVAIVDSELSYNAPEYLGACAGFDALSQAMEAFWNVNSTEESDQYSEESMRLLRDNLVLAVRNNSNDSKDLVSKASFLAGKAINITKTTAAHAMSYPFSIHYGYPHGHAVALILPELVPYNYEVAETSLNDPRGVGYVKAKIDRMVNILGCESVAGLKDWLENVKRYLGLTLKEGEVDQNLLLRGVNAQRAKNNPRKVDFRELLRVCLERGG</sequence>
<dbReference type="InterPro" id="IPR056798">
    <property type="entry name" value="ADH_Fe_C"/>
</dbReference>
<dbReference type="Proteomes" id="UP001348817">
    <property type="component" value="Plasmid pFA2"/>
</dbReference>
<accession>A0AAU9CIL1</accession>
<dbReference type="Gene3D" id="1.20.1090.10">
    <property type="entry name" value="Dehydroquinate synthase-like - alpha domain"/>
    <property type="match status" value="1"/>
</dbReference>
<organism evidence="5 6">
    <name type="scientific">Fulvitalea axinellae</name>
    <dbReference type="NCBI Taxonomy" id="1182444"/>
    <lineage>
        <taxon>Bacteria</taxon>
        <taxon>Pseudomonadati</taxon>
        <taxon>Bacteroidota</taxon>
        <taxon>Cytophagia</taxon>
        <taxon>Cytophagales</taxon>
        <taxon>Persicobacteraceae</taxon>
        <taxon>Fulvitalea</taxon>
    </lineage>
</organism>
<dbReference type="KEGG" id="fax:FUAX_43930"/>
<dbReference type="Pfam" id="PF00465">
    <property type="entry name" value="Fe-ADH"/>
    <property type="match status" value="1"/>
</dbReference>
<reference evidence="5 6" key="1">
    <citation type="submission" date="2021-12" db="EMBL/GenBank/DDBJ databases">
        <title>Genome sequencing of bacteria with rrn-lacking chromosome and rrn-plasmid.</title>
        <authorList>
            <person name="Anda M."/>
            <person name="Iwasaki W."/>
        </authorList>
    </citation>
    <scope>NUCLEOTIDE SEQUENCE [LARGE SCALE GENOMIC DNA]</scope>
    <source>
        <strain evidence="5 6">DSM 100852</strain>
        <plasmid evidence="5 6">pFA2</plasmid>
    </source>
</reference>
<keyword evidence="5" id="KW-0614">Plasmid</keyword>
<evidence type="ECO:0000256" key="1">
    <source>
        <dbReference type="ARBA" id="ARBA00007358"/>
    </source>
</evidence>
<keyword evidence="2" id="KW-0560">Oxidoreductase</keyword>
<dbReference type="EMBL" id="AP025316">
    <property type="protein sequence ID" value="BDD11961.1"/>
    <property type="molecule type" value="Genomic_DNA"/>
</dbReference>
<dbReference type="AlphaFoldDB" id="A0AAU9CIL1"/>
<dbReference type="Gene3D" id="3.40.50.1970">
    <property type="match status" value="1"/>
</dbReference>
<dbReference type="GO" id="GO:0017000">
    <property type="term" value="P:antibiotic biosynthetic process"/>
    <property type="evidence" value="ECO:0007669"/>
    <property type="project" value="InterPro"/>
</dbReference>
<dbReference type="InterPro" id="IPR035873">
    <property type="entry name" value="PhpC"/>
</dbReference>
<dbReference type="InterPro" id="IPR001670">
    <property type="entry name" value="ADH_Fe/GldA"/>
</dbReference>
<comment type="similarity">
    <text evidence="1">Belongs to the iron-containing alcohol dehydrogenase family.</text>
</comment>
<geneLocation type="plasmid" evidence="5 6">
    <name>pFA2</name>
</geneLocation>
<proteinExistence type="inferred from homology"/>
<protein>
    <submittedName>
        <fullName evidence="5">Alcohol dehydrogenase</fullName>
    </submittedName>
</protein>
<keyword evidence="6" id="KW-1185">Reference proteome</keyword>